<keyword evidence="2" id="KW-1185">Reference proteome</keyword>
<organism evidence="1 2">
    <name type="scientific">Camellia sinensis</name>
    <name type="common">Tea plant</name>
    <name type="synonym">Thea sinensis</name>
    <dbReference type="NCBI Taxonomy" id="4442"/>
    <lineage>
        <taxon>Eukaryota</taxon>
        <taxon>Viridiplantae</taxon>
        <taxon>Streptophyta</taxon>
        <taxon>Embryophyta</taxon>
        <taxon>Tracheophyta</taxon>
        <taxon>Spermatophyta</taxon>
        <taxon>Magnoliopsida</taxon>
        <taxon>eudicotyledons</taxon>
        <taxon>Gunneridae</taxon>
        <taxon>Pentapetalae</taxon>
        <taxon>asterids</taxon>
        <taxon>Ericales</taxon>
        <taxon>Theaceae</taxon>
        <taxon>Camellia</taxon>
    </lineage>
</organism>
<dbReference type="Proteomes" id="UP000593564">
    <property type="component" value="Unassembled WGS sequence"/>
</dbReference>
<reference evidence="2" key="1">
    <citation type="journal article" date="2020" name="Nat. Commun.">
        <title>Genome assembly of wild tea tree DASZ reveals pedigree and selection history of tea varieties.</title>
        <authorList>
            <person name="Zhang W."/>
            <person name="Zhang Y."/>
            <person name="Qiu H."/>
            <person name="Guo Y."/>
            <person name="Wan H."/>
            <person name="Zhang X."/>
            <person name="Scossa F."/>
            <person name="Alseekh S."/>
            <person name="Zhang Q."/>
            <person name="Wang P."/>
            <person name="Xu L."/>
            <person name="Schmidt M.H."/>
            <person name="Jia X."/>
            <person name="Li D."/>
            <person name="Zhu A."/>
            <person name="Guo F."/>
            <person name="Chen W."/>
            <person name="Ni D."/>
            <person name="Usadel B."/>
            <person name="Fernie A.R."/>
            <person name="Wen W."/>
        </authorList>
    </citation>
    <scope>NUCLEOTIDE SEQUENCE [LARGE SCALE GENOMIC DNA]</scope>
    <source>
        <strain evidence="2">cv. G240</strain>
    </source>
</reference>
<reference evidence="1 2" key="2">
    <citation type="submission" date="2020-07" db="EMBL/GenBank/DDBJ databases">
        <title>Genome assembly of wild tea tree DASZ reveals pedigree and selection history of tea varieties.</title>
        <authorList>
            <person name="Zhang W."/>
        </authorList>
    </citation>
    <scope>NUCLEOTIDE SEQUENCE [LARGE SCALE GENOMIC DNA]</scope>
    <source>
        <strain evidence="2">cv. G240</strain>
        <tissue evidence="1">Leaf</tissue>
    </source>
</reference>
<evidence type="ECO:0000313" key="1">
    <source>
        <dbReference type="EMBL" id="KAF5946529.1"/>
    </source>
</evidence>
<evidence type="ECO:0000313" key="2">
    <source>
        <dbReference type="Proteomes" id="UP000593564"/>
    </source>
</evidence>
<protein>
    <submittedName>
        <fullName evidence="1">Uncharacterized protein</fullName>
    </submittedName>
</protein>
<sequence length="121" mass="13434">MPYLSTLHDPIDQPCNHSALFEVQGCILLTFVKNAYGLRPQVLNQAFHEQFTIKQQRGERVIAVFATRKASDNGIVYTDTWVGNLGENGIDVAESWFCFDDVGVDLFEFSGGFAGIKSAND</sequence>
<proteinExistence type="predicted"/>
<name>A0A7J7H0K1_CAMSI</name>
<gene>
    <name evidence="1" type="ORF">HYC85_016757</name>
</gene>
<dbReference type="AlphaFoldDB" id="A0A7J7H0K1"/>
<accession>A0A7J7H0K1</accession>
<comment type="caution">
    <text evidence="1">The sequence shown here is derived from an EMBL/GenBank/DDBJ whole genome shotgun (WGS) entry which is preliminary data.</text>
</comment>
<dbReference type="EMBL" id="JACBKZ010000007">
    <property type="protein sequence ID" value="KAF5946529.1"/>
    <property type="molecule type" value="Genomic_DNA"/>
</dbReference>